<evidence type="ECO:0000259" key="1">
    <source>
        <dbReference type="Pfam" id="PF04754"/>
    </source>
</evidence>
<keyword evidence="3" id="KW-1185">Reference proteome</keyword>
<dbReference type="InterPro" id="IPR006842">
    <property type="entry name" value="Transposase_31"/>
</dbReference>
<organism evidence="2 3">
    <name type="scientific">Vreelandella aquamarina</name>
    <dbReference type="NCBI Taxonomy" id="77097"/>
    <lineage>
        <taxon>Bacteria</taxon>
        <taxon>Pseudomonadati</taxon>
        <taxon>Pseudomonadota</taxon>
        <taxon>Gammaproteobacteria</taxon>
        <taxon>Oceanospirillales</taxon>
        <taxon>Halomonadaceae</taxon>
        <taxon>Vreelandella</taxon>
    </lineage>
</organism>
<dbReference type="Proteomes" id="UP000501053">
    <property type="component" value="Chromosome"/>
</dbReference>
<name>A0A6F8X8R4_9GAMM</name>
<dbReference type="InterPro" id="IPR051699">
    <property type="entry name" value="Rpn/YhgA-like_nuclease"/>
</dbReference>
<evidence type="ECO:0000313" key="3">
    <source>
        <dbReference type="Proteomes" id="UP000501053"/>
    </source>
</evidence>
<dbReference type="AlphaFoldDB" id="A0A6F8X8R4"/>
<feature type="domain" description="Transposase (putative) YhgA-like" evidence="1">
    <location>
        <begin position="8"/>
        <end position="150"/>
    </location>
</feature>
<sequence>MSAPHHKHHDTGYKELFSYPEFVQQLIEGFAPPDIAQLMDFTQLKQHSSYYITPMFEEKIEDVVWSVEVTWEGITQEVYLYILLEFQSSVDHTMPIRMMHYVACFYSELLKQKVITPSQGLPPIFPVVLYNGAHPWTPPLDIFDLVQPTPPAFLQRYLWR</sequence>
<dbReference type="PANTHER" id="PTHR34611">
    <property type="match status" value="1"/>
</dbReference>
<gene>
    <name evidence="2" type="ORF">HMEPL2_11220</name>
</gene>
<dbReference type="PANTHER" id="PTHR34611:SF2">
    <property type="entry name" value="INACTIVE RECOMBINATION-PROMOTING NUCLEASE-LIKE PROTEIN RPNE-RELATED"/>
    <property type="match status" value="1"/>
</dbReference>
<proteinExistence type="predicted"/>
<dbReference type="EMBL" id="AP022869">
    <property type="protein sequence ID" value="BCB70771.1"/>
    <property type="molecule type" value="Genomic_DNA"/>
</dbReference>
<accession>A0A6F8X8R4</accession>
<reference evidence="2 3" key="1">
    <citation type="submission" date="2020-03" db="EMBL/GenBank/DDBJ databases">
        <title>Complete Genome Sequence of Halomonas meridiana strain Eplume2, isolated from hydrothermal-plume in the north east Pacific Ocean.</title>
        <authorList>
            <person name="Kurihara Y."/>
            <person name="Kawai S."/>
            <person name="Sakai A."/>
            <person name="Galipon J."/>
            <person name="Arakawa K."/>
        </authorList>
    </citation>
    <scope>NUCLEOTIDE SEQUENCE [LARGE SCALE GENOMIC DNA]</scope>
    <source>
        <strain evidence="2 3">Eplume2</strain>
    </source>
</reference>
<evidence type="ECO:0000313" key="2">
    <source>
        <dbReference type="EMBL" id="BCB70771.1"/>
    </source>
</evidence>
<protein>
    <recommendedName>
        <fullName evidence="1">Transposase (putative) YhgA-like domain-containing protein</fullName>
    </recommendedName>
</protein>
<dbReference type="RefSeq" id="WP_172514670.1">
    <property type="nucleotide sequence ID" value="NZ_AP022869.1"/>
</dbReference>
<dbReference type="Pfam" id="PF04754">
    <property type="entry name" value="Transposase_31"/>
    <property type="match status" value="1"/>
</dbReference>